<evidence type="ECO:0000313" key="3">
    <source>
        <dbReference type="Proteomes" id="UP000028545"/>
    </source>
</evidence>
<organism evidence="2 3">
    <name type="scientific">Pseudallescheria apiosperma</name>
    <name type="common">Scedosporium apiospermum</name>
    <dbReference type="NCBI Taxonomy" id="563466"/>
    <lineage>
        <taxon>Eukaryota</taxon>
        <taxon>Fungi</taxon>
        <taxon>Dikarya</taxon>
        <taxon>Ascomycota</taxon>
        <taxon>Pezizomycotina</taxon>
        <taxon>Sordariomycetes</taxon>
        <taxon>Hypocreomycetidae</taxon>
        <taxon>Microascales</taxon>
        <taxon>Microascaceae</taxon>
        <taxon>Scedosporium</taxon>
    </lineage>
</organism>
<dbReference type="KEGG" id="sapo:SAPIO_CDS1895"/>
<reference evidence="2 3" key="1">
    <citation type="journal article" date="2014" name="Genome Announc.">
        <title>Draft genome sequence of the pathogenic fungus Scedosporium apiospermum.</title>
        <authorList>
            <person name="Vandeputte P."/>
            <person name="Ghamrawi S."/>
            <person name="Rechenmann M."/>
            <person name="Iltis A."/>
            <person name="Giraud S."/>
            <person name="Fleury M."/>
            <person name="Thornton C."/>
            <person name="Delhaes L."/>
            <person name="Meyer W."/>
            <person name="Papon N."/>
            <person name="Bouchara J.P."/>
        </authorList>
    </citation>
    <scope>NUCLEOTIDE SEQUENCE [LARGE SCALE GENOMIC DNA]</scope>
    <source>
        <strain evidence="2 3">IHEM 14462</strain>
    </source>
</reference>
<dbReference type="OrthoDB" id="2123952at2759"/>
<dbReference type="RefSeq" id="XP_016645359.1">
    <property type="nucleotide sequence ID" value="XM_016785062.1"/>
</dbReference>
<proteinExistence type="predicted"/>
<evidence type="ECO:0000313" key="2">
    <source>
        <dbReference type="EMBL" id="KEZ45560.1"/>
    </source>
</evidence>
<dbReference type="Proteomes" id="UP000028545">
    <property type="component" value="Unassembled WGS sequence"/>
</dbReference>
<protein>
    <submittedName>
        <fullName evidence="2">Uncharacterized protein</fullName>
    </submittedName>
</protein>
<name>A0A084GDZ8_PSEDA</name>
<evidence type="ECO:0000256" key="1">
    <source>
        <dbReference type="SAM" id="MobiDB-lite"/>
    </source>
</evidence>
<keyword evidence="3" id="KW-1185">Reference proteome</keyword>
<dbReference type="VEuPathDB" id="FungiDB:SAPIO_CDS1895"/>
<sequence>MSKCSSKIYDDQHHSILPLWHAANEIRRELHEFAEQQRKDMNFGLVGDPNTGELGGIKYHLFFLEGASYVLAFDMLQDKPSCDRNLPWIITALKCIKSILQKGNSTSVTMNPLMVAIERMITSVLPDFRLDAALASIQDGGSHTVPPTQHESAASEVPGPNLTYPVPDSTCLYPSMPFGFDINGPLVAQSPVMGSLDDQVDITAADMGWNFDLGTMDMEAFLSIDANQQFNFST</sequence>
<feature type="compositionally biased region" description="Polar residues" evidence="1">
    <location>
        <begin position="140"/>
        <end position="152"/>
    </location>
</feature>
<dbReference type="AlphaFoldDB" id="A0A084GDZ8"/>
<dbReference type="GeneID" id="27720967"/>
<accession>A0A084GDZ8</accession>
<gene>
    <name evidence="2" type="ORF">SAPIO_CDS1895</name>
</gene>
<dbReference type="HOGENOM" id="CLU_075094_0_0_1"/>
<feature type="region of interest" description="Disordered" evidence="1">
    <location>
        <begin position="140"/>
        <end position="160"/>
    </location>
</feature>
<dbReference type="EMBL" id="JOWA01000077">
    <property type="protein sequence ID" value="KEZ45560.1"/>
    <property type="molecule type" value="Genomic_DNA"/>
</dbReference>
<comment type="caution">
    <text evidence="2">The sequence shown here is derived from an EMBL/GenBank/DDBJ whole genome shotgun (WGS) entry which is preliminary data.</text>
</comment>